<comment type="caution">
    <text evidence="2">The sequence shown here is derived from an EMBL/GenBank/DDBJ whole genome shotgun (WGS) entry which is preliminary data.</text>
</comment>
<dbReference type="AlphaFoldDB" id="A0A6A6M6K3"/>
<accession>A0A6A6M6K3</accession>
<protein>
    <submittedName>
        <fullName evidence="2">Uncharacterized protein</fullName>
    </submittedName>
</protein>
<proteinExistence type="predicted"/>
<reference evidence="2 3" key="1">
    <citation type="journal article" date="2020" name="Mol. Plant">
        <title>The Chromosome-Based Rubber Tree Genome Provides New Insights into Spurge Genome Evolution and Rubber Biosynthesis.</title>
        <authorList>
            <person name="Liu J."/>
            <person name="Shi C."/>
            <person name="Shi C.C."/>
            <person name="Li W."/>
            <person name="Zhang Q.J."/>
            <person name="Zhang Y."/>
            <person name="Li K."/>
            <person name="Lu H.F."/>
            <person name="Shi C."/>
            <person name="Zhu S.T."/>
            <person name="Xiao Z.Y."/>
            <person name="Nan H."/>
            <person name="Yue Y."/>
            <person name="Zhu X.G."/>
            <person name="Wu Y."/>
            <person name="Hong X.N."/>
            <person name="Fan G.Y."/>
            <person name="Tong Y."/>
            <person name="Zhang D."/>
            <person name="Mao C.L."/>
            <person name="Liu Y.L."/>
            <person name="Hao S.J."/>
            <person name="Liu W.Q."/>
            <person name="Lv M.Q."/>
            <person name="Zhang H.B."/>
            <person name="Liu Y."/>
            <person name="Hu-Tang G.R."/>
            <person name="Wang J.P."/>
            <person name="Wang J.H."/>
            <person name="Sun Y.H."/>
            <person name="Ni S.B."/>
            <person name="Chen W.B."/>
            <person name="Zhang X.C."/>
            <person name="Jiao Y.N."/>
            <person name="Eichler E.E."/>
            <person name="Li G.H."/>
            <person name="Liu X."/>
            <person name="Gao L.Z."/>
        </authorList>
    </citation>
    <scope>NUCLEOTIDE SEQUENCE [LARGE SCALE GENOMIC DNA]</scope>
    <source>
        <strain evidence="3">cv. GT1</strain>
        <tissue evidence="2">Leaf</tissue>
    </source>
</reference>
<sequence>MKELKKGEKAKNVQLNAVDMWVQVYDVRNGFMTERLGKVTGNHIGTFIESDLCNFSGMWRNYMRIKKAISNKWLQYEPPDLEEDGSSDVDKEMEADQFSGDNQAQSKGRDKECNLSNDRPTKSLEYLSLELSVAWEPTNNSSSEDLVSFKRPNFIFLIETMVLIRQIEEMRKVLNFEDLFIVDPMGHSGGLALLWRER</sequence>
<name>A0A6A6M6K3_HEVBR</name>
<evidence type="ECO:0000256" key="1">
    <source>
        <dbReference type="SAM" id="MobiDB-lite"/>
    </source>
</evidence>
<evidence type="ECO:0000313" key="2">
    <source>
        <dbReference type="EMBL" id="KAF2308894.1"/>
    </source>
</evidence>
<dbReference type="EMBL" id="JAAGAX010000007">
    <property type="protein sequence ID" value="KAF2308894.1"/>
    <property type="molecule type" value="Genomic_DNA"/>
</dbReference>
<gene>
    <name evidence="2" type="ORF">GH714_022977</name>
</gene>
<feature type="region of interest" description="Disordered" evidence="1">
    <location>
        <begin position="97"/>
        <end position="119"/>
    </location>
</feature>
<dbReference type="Proteomes" id="UP000467840">
    <property type="component" value="Chromosome 17"/>
</dbReference>
<evidence type="ECO:0000313" key="3">
    <source>
        <dbReference type="Proteomes" id="UP000467840"/>
    </source>
</evidence>
<organism evidence="2 3">
    <name type="scientific">Hevea brasiliensis</name>
    <name type="common">Para rubber tree</name>
    <name type="synonym">Siphonia brasiliensis</name>
    <dbReference type="NCBI Taxonomy" id="3981"/>
    <lineage>
        <taxon>Eukaryota</taxon>
        <taxon>Viridiplantae</taxon>
        <taxon>Streptophyta</taxon>
        <taxon>Embryophyta</taxon>
        <taxon>Tracheophyta</taxon>
        <taxon>Spermatophyta</taxon>
        <taxon>Magnoliopsida</taxon>
        <taxon>eudicotyledons</taxon>
        <taxon>Gunneridae</taxon>
        <taxon>Pentapetalae</taxon>
        <taxon>rosids</taxon>
        <taxon>fabids</taxon>
        <taxon>Malpighiales</taxon>
        <taxon>Euphorbiaceae</taxon>
        <taxon>Crotonoideae</taxon>
        <taxon>Micrandreae</taxon>
        <taxon>Hevea</taxon>
    </lineage>
</organism>
<keyword evidence="3" id="KW-1185">Reference proteome</keyword>